<name>A0ABY8QFG8_9RHOB</name>
<reference evidence="2 3" key="1">
    <citation type="submission" date="2023-05" db="EMBL/GenBank/DDBJ databases">
        <title>YMD87, complete Genome.</title>
        <authorList>
            <person name="Zhang J."/>
            <person name="Xu X."/>
        </authorList>
    </citation>
    <scope>NUCLEOTIDE SEQUENCE [LARGE SCALE GENOMIC DNA]</scope>
    <source>
        <strain evidence="2 3">YMD87</strain>
    </source>
</reference>
<evidence type="ECO:0000313" key="3">
    <source>
        <dbReference type="Proteomes" id="UP001241605"/>
    </source>
</evidence>
<evidence type="ECO:0000313" key="2">
    <source>
        <dbReference type="EMBL" id="WGW03350.1"/>
    </source>
</evidence>
<dbReference type="Pfam" id="PF20044">
    <property type="entry name" value="DUF6446"/>
    <property type="match status" value="1"/>
</dbReference>
<dbReference type="EMBL" id="CP124616">
    <property type="protein sequence ID" value="WGW03350.1"/>
    <property type="molecule type" value="Genomic_DNA"/>
</dbReference>
<keyword evidence="3" id="KW-1185">Reference proteome</keyword>
<protein>
    <submittedName>
        <fullName evidence="2">DUF6446 family protein</fullName>
    </submittedName>
</protein>
<dbReference type="Proteomes" id="UP001241605">
    <property type="component" value="Chromosome"/>
</dbReference>
<sequence length="178" mass="19386">MSGKLFAGATVISALAFGAYVYYAQVYKYYEPVEANGTTDVELTVMATGLPEPILYDSFQAIDADSSPIRYRACFTTTQSLPMMTETYEPYEGADPRIAPDWFTCFDAEAIAAEIEAGTALVFTGQANIEWGIDRVVAITDDGRGYVWHEINDCGDKAYDGTPLGDDCPPRPNTAEGN</sequence>
<dbReference type="RefSeq" id="WP_282299986.1">
    <property type="nucleotide sequence ID" value="NZ_CP124616.1"/>
</dbReference>
<organism evidence="2 3">
    <name type="scientific">Tropicibacter oceani</name>
    <dbReference type="NCBI Taxonomy" id="3058420"/>
    <lineage>
        <taxon>Bacteria</taxon>
        <taxon>Pseudomonadati</taxon>
        <taxon>Pseudomonadota</taxon>
        <taxon>Alphaproteobacteria</taxon>
        <taxon>Rhodobacterales</taxon>
        <taxon>Roseobacteraceae</taxon>
        <taxon>Tropicibacter</taxon>
    </lineage>
</organism>
<feature type="region of interest" description="Disordered" evidence="1">
    <location>
        <begin position="159"/>
        <end position="178"/>
    </location>
</feature>
<proteinExistence type="predicted"/>
<accession>A0ABY8QFG8</accession>
<dbReference type="InterPro" id="IPR045616">
    <property type="entry name" value="DUF6446"/>
</dbReference>
<evidence type="ECO:0000256" key="1">
    <source>
        <dbReference type="SAM" id="MobiDB-lite"/>
    </source>
</evidence>
<gene>
    <name evidence="2" type="ORF">QF118_15675</name>
</gene>